<reference evidence="9" key="1">
    <citation type="journal article" date="2019" name="Int. J. Syst. Evol. Microbiol.">
        <title>The Global Catalogue of Microorganisms (GCM) 10K type strain sequencing project: providing services to taxonomists for standard genome sequencing and annotation.</title>
        <authorList>
            <consortium name="The Broad Institute Genomics Platform"/>
            <consortium name="The Broad Institute Genome Sequencing Center for Infectious Disease"/>
            <person name="Wu L."/>
            <person name="Ma J."/>
        </authorList>
    </citation>
    <scope>NUCLEOTIDE SEQUENCE [LARGE SCALE GENOMIC DNA]</scope>
    <source>
        <strain evidence="9">JCM 1405</strain>
    </source>
</reference>
<feature type="transmembrane region" description="Helical" evidence="7">
    <location>
        <begin position="222"/>
        <end position="238"/>
    </location>
</feature>
<evidence type="ECO:0000256" key="7">
    <source>
        <dbReference type="SAM" id="Phobius"/>
    </source>
</evidence>
<evidence type="ECO:0000313" key="8">
    <source>
        <dbReference type="EMBL" id="GAA0720522.1"/>
    </source>
</evidence>
<dbReference type="InterPro" id="IPR005524">
    <property type="entry name" value="DUF318"/>
</dbReference>
<keyword evidence="6 7" id="KW-0472">Membrane</keyword>
<dbReference type="Pfam" id="PF03773">
    <property type="entry name" value="ArsP_1"/>
    <property type="match status" value="1"/>
</dbReference>
<dbReference type="PANTHER" id="PTHR34184">
    <property type="entry name" value="UPF0718 PROTEIN YCGR"/>
    <property type="match status" value="1"/>
</dbReference>
<dbReference type="EMBL" id="BAAACF010000001">
    <property type="protein sequence ID" value="GAA0720522.1"/>
    <property type="molecule type" value="Genomic_DNA"/>
</dbReference>
<feature type="transmembrane region" description="Helical" evidence="7">
    <location>
        <begin position="289"/>
        <end position="308"/>
    </location>
</feature>
<protein>
    <submittedName>
        <fullName evidence="8">Permease</fullName>
    </submittedName>
</protein>
<evidence type="ECO:0000256" key="3">
    <source>
        <dbReference type="ARBA" id="ARBA00022475"/>
    </source>
</evidence>
<comment type="similarity">
    <text evidence="2">Belongs to the UPF0718 family.</text>
</comment>
<name>A0ABP3TY65_9CLOT</name>
<evidence type="ECO:0000313" key="9">
    <source>
        <dbReference type="Proteomes" id="UP001500339"/>
    </source>
</evidence>
<feature type="transmembrane region" description="Helical" evidence="7">
    <location>
        <begin position="192"/>
        <end position="210"/>
    </location>
</feature>
<keyword evidence="4 7" id="KW-0812">Transmembrane</keyword>
<organism evidence="8 9">
    <name type="scientific">Clostridium malenominatum</name>
    <dbReference type="NCBI Taxonomy" id="1539"/>
    <lineage>
        <taxon>Bacteria</taxon>
        <taxon>Bacillati</taxon>
        <taxon>Bacillota</taxon>
        <taxon>Clostridia</taxon>
        <taxon>Eubacteriales</taxon>
        <taxon>Clostridiaceae</taxon>
        <taxon>Clostridium</taxon>
    </lineage>
</organism>
<dbReference type="RefSeq" id="WP_343767290.1">
    <property type="nucleotide sequence ID" value="NZ_BAAACF010000001.1"/>
</dbReference>
<dbReference type="InterPro" id="IPR052923">
    <property type="entry name" value="UPF0718"/>
</dbReference>
<proteinExistence type="inferred from homology"/>
<accession>A0ABP3TY65</accession>
<keyword evidence="9" id="KW-1185">Reference proteome</keyword>
<dbReference type="Proteomes" id="UP001500339">
    <property type="component" value="Unassembled WGS sequence"/>
</dbReference>
<dbReference type="PANTHER" id="PTHR34184:SF4">
    <property type="entry name" value="UPF0718 PROTEIN YCGR"/>
    <property type="match status" value="1"/>
</dbReference>
<evidence type="ECO:0000256" key="1">
    <source>
        <dbReference type="ARBA" id="ARBA00004651"/>
    </source>
</evidence>
<comment type="subcellular location">
    <subcellularLocation>
        <location evidence="1">Cell membrane</location>
        <topology evidence="1">Multi-pass membrane protein</topology>
    </subcellularLocation>
</comment>
<evidence type="ECO:0000256" key="5">
    <source>
        <dbReference type="ARBA" id="ARBA00022989"/>
    </source>
</evidence>
<feature type="transmembrane region" description="Helical" evidence="7">
    <location>
        <begin position="123"/>
        <end position="141"/>
    </location>
</feature>
<feature type="transmembrane region" description="Helical" evidence="7">
    <location>
        <begin position="60"/>
        <end position="81"/>
    </location>
</feature>
<comment type="caution">
    <text evidence="8">The sequence shown here is derived from an EMBL/GenBank/DDBJ whole genome shotgun (WGS) entry which is preliminary data.</text>
</comment>
<feature type="transmembrane region" description="Helical" evidence="7">
    <location>
        <begin position="93"/>
        <end position="116"/>
    </location>
</feature>
<evidence type="ECO:0000256" key="4">
    <source>
        <dbReference type="ARBA" id="ARBA00022692"/>
    </source>
</evidence>
<feature type="transmembrane region" description="Helical" evidence="7">
    <location>
        <begin position="16"/>
        <end position="39"/>
    </location>
</feature>
<keyword evidence="5 7" id="KW-1133">Transmembrane helix</keyword>
<evidence type="ECO:0000256" key="6">
    <source>
        <dbReference type="ARBA" id="ARBA00023136"/>
    </source>
</evidence>
<keyword evidence="3" id="KW-1003">Cell membrane</keyword>
<feature type="transmembrane region" description="Helical" evidence="7">
    <location>
        <begin position="250"/>
        <end position="269"/>
    </location>
</feature>
<gene>
    <name evidence="8" type="ORF">GCM10008905_09800</name>
</gene>
<evidence type="ECO:0000256" key="2">
    <source>
        <dbReference type="ARBA" id="ARBA00006386"/>
    </source>
</evidence>
<sequence>MEGINLGFEYFKNFSVIFISIIIEAIPFILLGSLVSALIQIFVSQEFIEKIIPRNKILGYIGAGLMGMVFPVCECAIVPIARRLMKKGVPAGATTTFMLAVPIVNPVVLMSTYYAFYDKPIIVLLRAMFGFLVAITIGFLIDYGSYNKENPAKTESFDNERGCLCGCGFDRVYGNSKFKSILEHTIIEFQDISKYLIFGAFISSMFQITVPRNSIKSIGLNNVYSVIIMIALAFLLSICSEADAFIAKTFSAQFTTGSIIAFLVLGPMLDIKNTLMLMGNFKRGYVAKIIIYTLGLSFIIGCIVNFMSRFGVI</sequence>